<keyword evidence="2" id="KW-1185">Reference proteome</keyword>
<protein>
    <submittedName>
        <fullName evidence="1">Uncharacterized protein</fullName>
    </submittedName>
</protein>
<dbReference type="EMBL" id="QQAY01000015">
    <property type="protein sequence ID" value="RDI39145.1"/>
    <property type="molecule type" value="Genomic_DNA"/>
</dbReference>
<name>A0A370G5V3_9BACI</name>
<evidence type="ECO:0000313" key="2">
    <source>
        <dbReference type="Proteomes" id="UP000255326"/>
    </source>
</evidence>
<evidence type="ECO:0000313" key="1">
    <source>
        <dbReference type="EMBL" id="RDI39145.1"/>
    </source>
</evidence>
<accession>A0A370G5V3</accession>
<sequence length="40" mass="4654">MNPFYAYHIVTRQKMHLGQVIHFDENQKIPCIDFSSSGSN</sequence>
<organism evidence="1 2">
    <name type="scientific">Falsibacillus pallidus</name>
    <dbReference type="NCBI Taxonomy" id="493781"/>
    <lineage>
        <taxon>Bacteria</taxon>
        <taxon>Bacillati</taxon>
        <taxon>Bacillota</taxon>
        <taxon>Bacilli</taxon>
        <taxon>Bacillales</taxon>
        <taxon>Bacillaceae</taxon>
        <taxon>Falsibacillus</taxon>
    </lineage>
</organism>
<reference evidence="1 2" key="1">
    <citation type="submission" date="2018-07" db="EMBL/GenBank/DDBJ databases">
        <title>Genomic Encyclopedia of Type Strains, Phase IV (KMG-IV): sequencing the most valuable type-strain genomes for metagenomic binning, comparative biology and taxonomic classification.</title>
        <authorList>
            <person name="Goeker M."/>
        </authorList>
    </citation>
    <scope>NUCLEOTIDE SEQUENCE [LARGE SCALE GENOMIC DNA]</scope>
    <source>
        <strain evidence="1 2">DSM 25281</strain>
    </source>
</reference>
<proteinExistence type="predicted"/>
<dbReference type="Proteomes" id="UP000255326">
    <property type="component" value="Unassembled WGS sequence"/>
</dbReference>
<gene>
    <name evidence="1" type="ORF">DFR59_11552</name>
</gene>
<comment type="caution">
    <text evidence="1">The sequence shown here is derived from an EMBL/GenBank/DDBJ whole genome shotgun (WGS) entry which is preliminary data.</text>
</comment>
<dbReference type="AlphaFoldDB" id="A0A370G5V3"/>